<comment type="caution">
    <text evidence="1">The sequence shown here is derived from an EMBL/GenBank/DDBJ whole genome shotgun (WGS) entry which is preliminary data.</text>
</comment>
<organism evidence="1 2">
    <name type="scientific">Pseudochelatococcus contaminans</name>
    <dbReference type="NCBI Taxonomy" id="1538103"/>
    <lineage>
        <taxon>Bacteria</taxon>
        <taxon>Pseudomonadati</taxon>
        <taxon>Pseudomonadota</taxon>
        <taxon>Alphaproteobacteria</taxon>
        <taxon>Hyphomicrobiales</taxon>
        <taxon>Chelatococcaceae</taxon>
        <taxon>Pseudochelatococcus</taxon>
    </lineage>
</organism>
<dbReference type="AlphaFoldDB" id="A0A7W5Z4R3"/>
<gene>
    <name evidence="1" type="ORF">FHS81_002145</name>
</gene>
<evidence type="ECO:0000313" key="2">
    <source>
        <dbReference type="Proteomes" id="UP000537592"/>
    </source>
</evidence>
<protein>
    <submittedName>
        <fullName evidence="1">Uncharacterized protein</fullName>
    </submittedName>
</protein>
<keyword evidence="2" id="KW-1185">Reference proteome</keyword>
<name>A0A7W5Z4R3_9HYPH</name>
<dbReference type="EMBL" id="JACICC010000004">
    <property type="protein sequence ID" value="MBB3810057.1"/>
    <property type="molecule type" value="Genomic_DNA"/>
</dbReference>
<dbReference type="Proteomes" id="UP000537592">
    <property type="component" value="Unassembled WGS sequence"/>
</dbReference>
<accession>A0A7W5Z4R3</accession>
<reference evidence="1 2" key="1">
    <citation type="submission" date="2020-08" db="EMBL/GenBank/DDBJ databases">
        <title>Genomic Encyclopedia of Type Strains, Phase IV (KMG-IV): sequencing the most valuable type-strain genomes for metagenomic binning, comparative biology and taxonomic classification.</title>
        <authorList>
            <person name="Goeker M."/>
        </authorList>
    </citation>
    <scope>NUCLEOTIDE SEQUENCE [LARGE SCALE GENOMIC DNA]</scope>
    <source>
        <strain evidence="1 2">DSM 28760</strain>
    </source>
</reference>
<sequence>MSLLRDFLRRKARMDAIYSRFADIVIHRR</sequence>
<proteinExistence type="predicted"/>
<evidence type="ECO:0000313" key="1">
    <source>
        <dbReference type="EMBL" id="MBB3810057.1"/>
    </source>
</evidence>